<evidence type="ECO:0000313" key="2">
    <source>
        <dbReference type="EMBL" id="BAY99819.1"/>
    </source>
</evidence>
<name>A0A1Z4N273_9CYAN</name>
<evidence type="ECO:0008006" key="4">
    <source>
        <dbReference type="Google" id="ProtNLM"/>
    </source>
</evidence>
<keyword evidence="1" id="KW-1133">Transmembrane helix</keyword>
<dbReference type="EMBL" id="AP018248">
    <property type="protein sequence ID" value="BAY99819.1"/>
    <property type="molecule type" value="Genomic_DNA"/>
</dbReference>
<sequence length="361" mass="40167">MRIYLYILAGLTSALIGWSLGQFFLTDIRLFNEFPEITLFPCIAISLACGMVMNEIFISNPTRPKLSFRIAKTPLLIALGLGLLAGLIAGGISQILFLPQIRVPTPIVRTIGWLLIGSSVGLAEGLSWRWHSMEAGDPKRFWQRFRISVIGASTASLFAAVIFEIIRTTLGGMPSEFKAIEDPLGFSILGLLLGLVFSITNSPSYLGALRAGTGFEYTGPNYEDVDPQLQPVNKSFPYIDKSLLKFVNDSEAYEIEEGLSIQLPGTGKIRIGSAANKSHIYIPGLPLHVADLILKNREVLLSPNPQYFSTIELNGQRLSSRKDIRLKHNYVLTFHPANKNSNHENKTYRFIYYNRFLDPQA</sequence>
<dbReference type="Proteomes" id="UP000218785">
    <property type="component" value="Chromosome"/>
</dbReference>
<organism evidence="2 3">
    <name type="scientific">Tolypothrix tenuis PCC 7101</name>
    <dbReference type="NCBI Taxonomy" id="231146"/>
    <lineage>
        <taxon>Bacteria</taxon>
        <taxon>Bacillati</taxon>
        <taxon>Cyanobacteriota</taxon>
        <taxon>Cyanophyceae</taxon>
        <taxon>Nostocales</taxon>
        <taxon>Tolypothrichaceae</taxon>
        <taxon>Tolypothrix</taxon>
    </lineage>
</organism>
<reference evidence="2 3" key="1">
    <citation type="submission" date="2017-06" db="EMBL/GenBank/DDBJ databases">
        <title>Genome sequencing of cyanobaciteial culture collection at National Institute for Environmental Studies (NIES).</title>
        <authorList>
            <person name="Hirose Y."/>
            <person name="Shimura Y."/>
            <person name="Fujisawa T."/>
            <person name="Nakamura Y."/>
            <person name="Kawachi M."/>
        </authorList>
    </citation>
    <scope>NUCLEOTIDE SEQUENCE [LARGE SCALE GENOMIC DNA]</scope>
    <source>
        <strain evidence="2 3">NIES-37</strain>
    </source>
</reference>
<feature type="transmembrane region" description="Helical" evidence="1">
    <location>
        <begin position="186"/>
        <end position="206"/>
    </location>
</feature>
<protein>
    <recommendedName>
        <fullName evidence="4">FHA domain-containing protein</fullName>
    </recommendedName>
</protein>
<dbReference type="RefSeq" id="WP_096578236.1">
    <property type="nucleotide sequence ID" value="NZ_CAWNJS010000001.1"/>
</dbReference>
<keyword evidence="1" id="KW-0812">Transmembrane</keyword>
<feature type="transmembrane region" description="Helical" evidence="1">
    <location>
        <begin position="107"/>
        <end position="126"/>
    </location>
</feature>
<feature type="transmembrane region" description="Helical" evidence="1">
    <location>
        <begin position="37"/>
        <end position="54"/>
    </location>
</feature>
<dbReference type="KEGG" id="ttq:NIES37_38020"/>
<accession>A0A1Z4N273</accession>
<dbReference type="AlphaFoldDB" id="A0A1Z4N273"/>
<proteinExistence type="predicted"/>
<keyword evidence="3" id="KW-1185">Reference proteome</keyword>
<evidence type="ECO:0000313" key="3">
    <source>
        <dbReference type="Proteomes" id="UP000218785"/>
    </source>
</evidence>
<keyword evidence="1" id="KW-0472">Membrane</keyword>
<feature type="transmembrane region" description="Helical" evidence="1">
    <location>
        <begin position="147"/>
        <end position="166"/>
    </location>
</feature>
<feature type="transmembrane region" description="Helical" evidence="1">
    <location>
        <begin position="75"/>
        <end position="101"/>
    </location>
</feature>
<evidence type="ECO:0000256" key="1">
    <source>
        <dbReference type="SAM" id="Phobius"/>
    </source>
</evidence>
<gene>
    <name evidence="2" type="ORF">NIES37_38020</name>
</gene>